<gene>
    <name evidence="1" type="ORF">A2871_02165</name>
</gene>
<reference evidence="1 2" key="1">
    <citation type="journal article" date="2016" name="Nat. Commun.">
        <title>Thousands of microbial genomes shed light on interconnected biogeochemical processes in an aquifer system.</title>
        <authorList>
            <person name="Anantharaman K."/>
            <person name="Brown C.T."/>
            <person name="Hug L.A."/>
            <person name="Sharon I."/>
            <person name="Castelle C.J."/>
            <person name="Probst A.J."/>
            <person name="Thomas B.C."/>
            <person name="Singh A."/>
            <person name="Wilkins M.J."/>
            <person name="Karaoz U."/>
            <person name="Brodie E.L."/>
            <person name="Williams K.H."/>
            <person name="Hubbard S.S."/>
            <person name="Banfield J.F."/>
        </authorList>
    </citation>
    <scope>NUCLEOTIDE SEQUENCE [LARGE SCALE GENOMIC DNA]</scope>
</reference>
<evidence type="ECO:0000313" key="1">
    <source>
        <dbReference type="EMBL" id="OGE19766.1"/>
    </source>
</evidence>
<sequence>MGIGLGAVGSAIGGIASSVRGAAGGVSRGGGFSGIGGGGISGGIEARSGIGGGPIGEVRFSGLNRMDRSPVAGTIPFVARPIINEGPASLLGGSRSLGRADLATPDMGGMFKSVHRLVNKGQVDSLAGLRPLGRRDLAAPDPGGIFRPVTELKRTQLVRDVNPAGEIRFNAKPKKNTEAPFSEAESLIKVRSVIAEARAKTELQTEKGPAEKTGEWAGGKAGRKIGEVAGRWAGGAIGRQVDQLIRSQVEPGWHKLDGRRLIRSYTSAGMKVNPFLAWVPVLTPVPDLAPVPFLSPALKPAVKTEPKPVSKITIEAKQTTNKTELATATQPVLKEQEIEETATERVTVNQIDIVEEEETEGSRLKNVVDEKVLGNRIEKYTAAVRQVASRIEADSALKNSQTGQKNTEELDGQKVIELVGPETRDERSGIVKEGPDGSREETIEDIRPRKFKSIKEAVKFIITTAYNKVPVKRAKEGKSVGDEVVARVLKRFFVKYQPREQMVTREVKKKKVLVEKGGQQPSLVEAPKLKTKEPRIVDFPALAGVFPKAA</sequence>
<proteinExistence type="predicted"/>
<organism evidence="1 2">
    <name type="scientific">Candidatus Daviesbacteria bacterium RIFCSPHIGHO2_01_FULL_41_23</name>
    <dbReference type="NCBI Taxonomy" id="1797764"/>
    <lineage>
        <taxon>Bacteria</taxon>
        <taxon>Candidatus Daviesiibacteriota</taxon>
    </lineage>
</organism>
<evidence type="ECO:0000313" key="2">
    <source>
        <dbReference type="Proteomes" id="UP000176336"/>
    </source>
</evidence>
<name>A0A1F5ITV7_9BACT</name>
<comment type="caution">
    <text evidence="1">The sequence shown here is derived from an EMBL/GenBank/DDBJ whole genome shotgun (WGS) entry which is preliminary data.</text>
</comment>
<accession>A0A1F5ITV7</accession>
<dbReference type="Proteomes" id="UP000176336">
    <property type="component" value="Unassembled WGS sequence"/>
</dbReference>
<dbReference type="EMBL" id="MFCR01000001">
    <property type="protein sequence ID" value="OGE19766.1"/>
    <property type="molecule type" value="Genomic_DNA"/>
</dbReference>
<dbReference type="AlphaFoldDB" id="A0A1F5ITV7"/>
<protein>
    <submittedName>
        <fullName evidence="1">Uncharacterized protein</fullName>
    </submittedName>
</protein>